<dbReference type="AlphaFoldDB" id="A0A9X2S363"/>
<keyword evidence="1" id="KW-0472">Membrane</keyword>
<feature type="transmembrane region" description="Helical" evidence="1">
    <location>
        <begin position="90"/>
        <end position="112"/>
    </location>
</feature>
<name>A0A9X2S363_9FIRM</name>
<keyword evidence="3" id="KW-1185">Reference proteome</keyword>
<feature type="non-terminal residue" evidence="2">
    <location>
        <position position="1"/>
    </location>
</feature>
<gene>
    <name evidence="2" type="ORF">NSA58_19675</name>
</gene>
<protein>
    <submittedName>
        <fullName evidence="2">Uncharacterized protein</fullName>
    </submittedName>
</protein>
<sequence>LKIGDDIMELFTPRCNKRSLLLIAGLVWIFAGGMVSKLGLDVLFTSSIHPFISLAVAVITFYVFFNFIFIKLVKKHKNRISAKEQDKLCLFSFFDVKSYVIMIFMMGLGITIRSIHFINPLCWASVYIGIGLALLSAGIAFVVEWKNWN</sequence>
<evidence type="ECO:0000256" key="1">
    <source>
        <dbReference type="SAM" id="Phobius"/>
    </source>
</evidence>
<feature type="transmembrane region" description="Helical" evidence="1">
    <location>
        <begin position="20"/>
        <end position="39"/>
    </location>
</feature>
<dbReference type="Proteomes" id="UP001140817">
    <property type="component" value="Unassembled WGS sequence"/>
</dbReference>
<proteinExistence type="predicted"/>
<feature type="transmembrane region" description="Helical" evidence="1">
    <location>
        <begin position="124"/>
        <end position="143"/>
    </location>
</feature>
<keyword evidence="1" id="KW-1133">Transmembrane helix</keyword>
<organism evidence="2 3">
    <name type="scientific">Terrisporobacter muris</name>
    <dbReference type="NCBI Taxonomy" id="2963284"/>
    <lineage>
        <taxon>Bacteria</taxon>
        <taxon>Bacillati</taxon>
        <taxon>Bacillota</taxon>
        <taxon>Clostridia</taxon>
        <taxon>Peptostreptococcales</taxon>
        <taxon>Peptostreptococcaceae</taxon>
        <taxon>Terrisporobacter</taxon>
    </lineage>
</organism>
<evidence type="ECO:0000313" key="2">
    <source>
        <dbReference type="EMBL" id="MCR1824985.1"/>
    </source>
</evidence>
<dbReference type="EMBL" id="JANKBY010000486">
    <property type="protein sequence ID" value="MCR1824985.1"/>
    <property type="molecule type" value="Genomic_DNA"/>
</dbReference>
<keyword evidence="1" id="KW-0812">Transmembrane</keyword>
<comment type="caution">
    <text evidence="2">The sequence shown here is derived from an EMBL/GenBank/DDBJ whole genome shotgun (WGS) entry which is preliminary data.</text>
</comment>
<feature type="transmembrane region" description="Helical" evidence="1">
    <location>
        <begin position="51"/>
        <end position="70"/>
    </location>
</feature>
<reference evidence="2" key="1">
    <citation type="submission" date="2022-07" db="EMBL/GenBank/DDBJ databases">
        <title>Enhanced cultured diversity of the mouse gut microbiota enables custom-made synthetic communities.</title>
        <authorList>
            <person name="Afrizal A."/>
        </authorList>
    </citation>
    <scope>NUCLEOTIDE SEQUENCE</scope>
    <source>
        <strain evidence="2">DSM 29186</strain>
    </source>
</reference>
<evidence type="ECO:0000313" key="3">
    <source>
        <dbReference type="Proteomes" id="UP001140817"/>
    </source>
</evidence>
<accession>A0A9X2S363</accession>
<dbReference type="RefSeq" id="WP_257560887.1">
    <property type="nucleotide sequence ID" value="NZ_JANKBY010000486.1"/>
</dbReference>